<keyword evidence="4" id="KW-1185">Reference proteome</keyword>
<keyword evidence="1" id="KW-0812">Transmembrane</keyword>
<evidence type="ECO:0000256" key="1">
    <source>
        <dbReference type="SAM" id="Phobius"/>
    </source>
</evidence>
<feature type="transmembrane region" description="Helical" evidence="1">
    <location>
        <begin position="81"/>
        <end position="100"/>
    </location>
</feature>
<feature type="transmembrane region" description="Helical" evidence="1">
    <location>
        <begin position="295"/>
        <end position="313"/>
    </location>
</feature>
<evidence type="ECO:0000313" key="3">
    <source>
        <dbReference type="EMBL" id="KAA1395802.1"/>
    </source>
</evidence>
<feature type="transmembrane region" description="Helical" evidence="1">
    <location>
        <begin position="112"/>
        <end position="131"/>
    </location>
</feature>
<keyword evidence="1" id="KW-0472">Membrane</keyword>
<gene>
    <name evidence="3" type="ORF">ESP70_016825</name>
</gene>
<proteinExistence type="predicted"/>
<feature type="transmembrane region" description="Helical" evidence="1">
    <location>
        <begin position="136"/>
        <end position="154"/>
    </location>
</feature>
<feature type="transmembrane region" description="Helical" evidence="1">
    <location>
        <begin position="190"/>
        <end position="208"/>
    </location>
</feature>
<dbReference type="Pfam" id="PF01757">
    <property type="entry name" value="Acyl_transf_3"/>
    <property type="match status" value="1"/>
</dbReference>
<comment type="caution">
    <text evidence="3">The sequence shown here is derived from an EMBL/GenBank/DDBJ whole genome shotgun (WGS) entry which is preliminary data.</text>
</comment>
<feature type="domain" description="Acyltransferase 3" evidence="2">
    <location>
        <begin position="8"/>
        <end position="308"/>
    </location>
</feature>
<dbReference type="Proteomes" id="UP000380867">
    <property type="component" value="Unassembled WGS sequence"/>
</dbReference>
<dbReference type="AlphaFoldDB" id="A0A5M4FD29"/>
<keyword evidence="1" id="KW-1133">Transmembrane helix</keyword>
<keyword evidence="3" id="KW-0808">Transferase</keyword>
<dbReference type="EMBL" id="SDPQ02000003">
    <property type="protein sequence ID" value="KAA1395802.1"/>
    <property type="molecule type" value="Genomic_DNA"/>
</dbReference>
<feature type="transmembrane region" description="Helical" evidence="1">
    <location>
        <begin position="234"/>
        <end position="255"/>
    </location>
</feature>
<feature type="transmembrane region" description="Helical" evidence="1">
    <location>
        <begin position="48"/>
        <end position="69"/>
    </location>
</feature>
<name>A0A5M4FD29_9ACTN</name>
<dbReference type="GO" id="GO:0016747">
    <property type="term" value="F:acyltransferase activity, transferring groups other than amino-acyl groups"/>
    <property type="evidence" value="ECO:0007669"/>
    <property type="project" value="InterPro"/>
</dbReference>
<protein>
    <submittedName>
        <fullName evidence="3">Acyltransferase family protein</fullName>
    </submittedName>
</protein>
<evidence type="ECO:0000313" key="4">
    <source>
        <dbReference type="Proteomes" id="UP000380867"/>
    </source>
</evidence>
<dbReference type="RefSeq" id="WP_149690452.1">
    <property type="nucleotide sequence ID" value="NZ_SDPQ02000003.1"/>
</dbReference>
<accession>A0A5M4FD29</accession>
<reference evidence="3" key="1">
    <citation type="submission" date="2019-09" db="EMBL/GenBank/DDBJ databases">
        <authorList>
            <person name="Li J."/>
        </authorList>
    </citation>
    <scope>NUCLEOTIDE SEQUENCE [LARGE SCALE GENOMIC DNA]</scope>
    <source>
        <strain evidence="3">JCM 14732</strain>
    </source>
</reference>
<dbReference type="InterPro" id="IPR052734">
    <property type="entry name" value="Nod_factor_acetyltransferase"/>
</dbReference>
<organism evidence="3 4">
    <name type="scientific">Aeromicrobium ginsengisoli</name>
    <dbReference type="NCBI Taxonomy" id="363867"/>
    <lineage>
        <taxon>Bacteria</taxon>
        <taxon>Bacillati</taxon>
        <taxon>Actinomycetota</taxon>
        <taxon>Actinomycetes</taxon>
        <taxon>Propionibacteriales</taxon>
        <taxon>Nocardioidaceae</taxon>
        <taxon>Aeromicrobium</taxon>
    </lineage>
</organism>
<dbReference type="PANTHER" id="PTHR37312:SF1">
    <property type="entry name" value="MEMBRANE-BOUND ACYLTRANSFERASE YKRP-RELATED"/>
    <property type="match status" value="1"/>
</dbReference>
<dbReference type="InterPro" id="IPR002656">
    <property type="entry name" value="Acyl_transf_3_dom"/>
</dbReference>
<keyword evidence="3" id="KW-0012">Acyltransferase</keyword>
<feature type="transmembrane region" description="Helical" evidence="1">
    <location>
        <begin position="12"/>
        <end position="28"/>
    </location>
</feature>
<sequence length="349" mass="37973">MPRTRDRRLDLLKGLLIAGVVLGHFLETSGGQAPGVLYSGWQHDPQRWILTFLYLFHMPLFVFLAGVTARPRRLAHRIVEMVGLYVLLQTTYVALRFGVGDLSMERLLHPTYALWFLLAMAWWLVALPFVVRLGPYALPAATAVSIVAVLLPYPDGDLVSWSRALCYLPFFVAGHLYGSGALRRTAETSTVVMATAAASLVTVTAVVVRSGLDPRWIRGADTAASMGVTGVDAVAYRVLCLALATLCGACVLAIVPSRLRQVEGLGRRSLAVYALHIPVVFVLQDTFQGAGVGQVEATLLATAVTVVVLRVLVHPFFDRAVRRTASTMAQVAVPPPLVHDVRDAERVRV</sequence>
<dbReference type="OrthoDB" id="6623990at2"/>
<evidence type="ECO:0000259" key="2">
    <source>
        <dbReference type="Pfam" id="PF01757"/>
    </source>
</evidence>
<dbReference type="PANTHER" id="PTHR37312">
    <property type="entry name" value="MEMBRANE-BOUND ACYLTRANSFERASE YKRP-RELATED"/>
    <property type="match status" value="1"/>
</dbReference>